<dbReference type="Proteomes" id="UP000019763">
    <property type="component" value="Unassembled WGS sequence"/>
</dbReference>
<protein>
    <submittedName>
        <fullName evidence="1">Uncharacterized protein</fullName>
    </submittedName>
</protein>
<gene>
    <name evidence="1" type="ORF">GNI_071030</name>
</gene>
<evidence type="ECO:0000313" key="1">
    <source>
        <dbReference type="EMBL" id="EZG67169.1"/>
    </source>
</evidence>
<dbReference type="AlphaFoldDB" id="A0A023B7B2"/>
<keyword evidence="2" id="KW-1185">Reference proteome</keyword>
<dbReference type="GeneID" id="22912602"/>
<dbReference type="PANTHER" id="PTHR34706">
    <property type="entry name" value="SLR1338 PROTEIN"/>
    <property type="match status" value="1"/>
</dbReference>
<evidence type="ECO:0000313" key="2">
    <source>
        <dbReference type="Proteomes" id="UP000019763"/>
    </source>
</evidence>
<dbReference type="RefSeq" id="XP_011130317.1">
    <property type="nucleotide sequence ID" value="XM_011132015.1"/>
</dbReference>
<dbReference type="PANTHER" id="PTHR34706:SF1">
    <property type="entry name" value="VWFA DOMAIN-CONTAINING PROTEIN"/>
    <property type="match status" value="1"/>
</dbReference>
<proteinExistence type="predicted"/>
<reference evidence="1" key="1">
    <citation type="submission" date="2013-12" db="EMBL/GenBank/DDBJ databases">
        <authorList>
            <person name="Omoto C.K."/>
            <person name="Sibley D."/>
            <person name="Venepally P."/>
            <person name="Hadjithomas M."/>
            <person name="Karamycheva S."/>
            <person name="Brunk B."/>
            <person name="Roos D."/>
            <person name="Caler E."/>
            <person name="Lorenzi H."/>
        </authorList>
    </citation>
    <scope>NUCLEOTIDE SEQUENCE</scope>
</reference>
<feature type="non-terminal residue" evidence="1">
    <location>
        <position position="190"/>
    </location>
</feature>
<name>A0A023B7B2_GRENI</name>
<organism evidence="1 2">
    <name type="scientific">Gregarina niphandrodes</name>
    <name type="common">Septate eugregarine</name>
    <dbReference type="NCBI Taxonomy" id="110365"/>
    <lineage>
        <taxon>Eukaryota</taxon>
        <taxon>Sar</taxon>
        <taxon>Alveolata</taxon>
        <taxon>Apicomplexa</taxon>
        <taxon>Conoidasida</taxon>
        <taxon>Gregarinasina</taxon>
        <taxon>Eugregarinorida</taxon>
        <taxon>Gregarinidae</taxon>
        <taxon>Gregarina</taxon>
    </lineage>
</organism>
<sequence length="190" mass="21787">MKFFRKKSTKVPVAAQRCDSHAVVLEQNAHYRAKIQAMQSLGGCKQVETEVVNPFTDSLRHRLFEALWSAVKENHLERFYNGERVEQLVEKHAPFYPAVQSLCRAWNVEHLTSDFFKLVLYDVVFLCSDGPTMATEERIDDAKASIQYLMEVRKQIYGGSAGGVKVRFVNSSYEHDNMQTSQDVECLFAK</sequence>
<dbReference type="VEuPathDB" id="CryptoDB:GNI_071030"/>
<dbReference type="EMBL" id="AFNH02000533">
    <property type="protein sequence ID" value="EZG67169.1"/>
    <property type="molecule type" value="Genomic_DNA"/>
</dbReference>
<comment type="caution">
    <text evidence="1">The sequence shown here is derived from an EMBL/GenBank/DDBJ whole genome shotgun (WGS) entry which is preliminary data.</text>
</comment>
<accession>A0A023B7B2</accession>